<gene>
    <name evidence="9" type="ORF">H9746_03970</name>
</gene>
<evidence type="ECO:0000313" key="10">
    <source>
        <dbReference type="Proteomes" id="UP000886808"/>
    </source>
</evidence>
<dbReference type="PANTHER" id="PTHR30572">
    <property type="entry name" value="MEMBRANE COMPONENT OF TRANSPORTER-RELATED"/>
    <property type="match status" value="1"/>
</dbReference>
<evidence type="ECO:0000256" key="4">
    <source>
        <dbReference type="ARBA" id="ARBA00022989"/>
    </source>
</evidence>
<evidence type="ECO:0000256" key="7">
    <source>
        <dbReference type="SAM" id="Phobius"/>
    </source>
</evidence>
<dbReference type="AlphaFoldDB" id="A0A9D1THE5"/>
<keyword evidence="5 7" id="KW-0472">Membrane</keyword>
<dbReference type="InterPro" id="IPR003838">
    <property type="entry name" value="ABC3_permease_C"/>
</dbReference>
<dbReference type="PANTHER" id="PTHR30572:SF4">
    <property type="entry name" value="ABC TRANSPORTER PERMEASE YTRF"/>
    <property type="match status" value="1"/>
</dbReference>
<dbReference type="EMBL" id="DXIE01000027">
    <property type="protein sequence ID" value="HIV61992.1"/>
    <property type="molecule type" value="Genomic_DNA"/>
</dbReference>
<dbReference type="GO" id="GO:0022857">
    <property type="term" value="F:transmembrane transporter activity"/>
    <property type="evidence" value="ECO:0007669"/>
    <property type="project" value="TreeGrafter"/>
</dbReference>
<proteinExistence type="inferred from homology"/>
<feature type="transmembrane region" description="Helical" evidence="7">
    <location>
        <begin position="803"/>
        <end position="825"/>
    </location>
</feature>
<name>A0A9D1THE5_9FIRM</name>
<feature type="domain" description="ABC3 transporter permease C-terminal" evidence="8">
    <location>
        <begin position="754"/>
        <end position="871"/>
    </location>
</feature>
<evidence type="ECO:0000256" key="3">
    <source>
        <dbReference type="ARBA" id="ARBA00022692"/>
    </source>
</evidence>
<evidence type="ECO:0000256" key="6">
    <source>
        <dbReference type="ARBA" id="ARBA00038076"/>
    </source>
</evidence>
<evidence type="ECO:0000313" key="9">
    <source>
        <dbReference type="EMBL" id="HIV61992.1"/>
    </source>
</evidence>
<feature type="transmembrane region" description="Helical" evidence="7">
    <location>
        <begin position="845"/>
        <end position="867"/>
    </location>
</feature>
<feature type="transmembrane region" description="Helical" evidence="7">
    <location>
        <begin position="438"/>
        <end position="458"/>
    </location>
</feature>
<feature type="transmembrane region" description="Helical" evidence="7">
    <location>
        <begin position="327"/>
        <end position="346"/>
    </location>
</feature>
<feature type="transmembrane region" description="Helical" evidence="7">
    <location>
        <begin position="273"/>
        <end position="295"/>
    </location>
</feature>
<protein>
    <submittedName>
        <fullName evidence="9">ABC transporter permease</fullName>
    </submittedName>
</protein>
<keyword evidence="2" id="KW-1003">Cell membrane</keyword>
<keyword evidence="3 7" id="KW-0812">Transmembrane</keyword>
<keyword evidence="4 7" id="KW-1133">Transmembrane helix</keyword>
<reference evidence="9" key="2">
    <citation type="submission" date="2021-04" db="EMBL/GenBank/DDBJ databases">
        <authorList>
            <person name="Gilroy R."/>
        </authorList>
    </citation>
    <scope>NUCLEOTIDE SEQUENCE</scope>
    <source>
        <strain evidence="9">CHK193-4272</strain>
    </source>
</reference>
<dbReference type="Pfam" id="PF02687">
    <property type="entry name" value="FtsX"/>
    <property type="match status" value="2"/>
</dbReference>
<evidence type="ECO:0000256" key="5">
    <source>
        <dbReference type="ARBA" id="ARBA00023136"/>
    </source>
</evidence>
<evidence type="ECO:0000256" key="1">
    <source>
        <dbReference type="ARBA" id="ARBA00004651"/>
    </source>
</evidence>
<comment type="similarity">
    <text evidence="6">Belongs to the ABC-4 integral membrane protein family.</text>
</comment>
<accession>A0A9D1THE5</accession>
<feature type="transmembrane region" description="Helical" evidence="7">
    <location>
        <begin position="366"/>
        <end position="386"/>
    </location>
</feature>
<feature type="domain" description="ABC3 transporter permease C-terminal" evidence="8">
    <location>
        <begin position="278"/>
        <end position="386"/>
    </location>
</feature>
<evidence type="ECO:0000256" key="2">
    <source>
        <dbReference type="ARBA" id="ARBA00022475"/>
    </source>
</evidence>
<reference evidence="9" key="1">
    <citation type="journal article" date="2021" name="PeerJ">
        <title>Extensive microbial diversity within the chicken gut microbiome revealed by metagenomics and culture.</title>
        <authorList>
            <person name="Gilroy R."/>
            <person name="Ravi A."/>
            <person name="Getino M."/>
            <person name="Pursley I."/>
            <person name="Horton D.L."/>
            <person name="Alikhan N.F."/>
            <person name="Baker D."/>
            <person name="Gharbi K."/>
            <person name="Hall N."/>
            <person name="Watson M."/>
            <person name="Adriaenssens E.M."/>
            <person name="Foster-Nyarko E."/>
            <person name="Jarju S."/>
            <person name="Secka A."/>
            <person name="Antonio M."/>
            <person name="Oren A."/>
            <person name="Chaudhuri R.R."/>
            <person name="La Ragione R."/>
            <person name="Hildebrand F."/>
            <person name="Pallen M.J."/>
        </authorList>
    </citation>
    <scope>NUCLEOTIDE SEQUENCE</scope>
    <source>
        <strain evidence="9">CHK193-4272</strain>
    </source>
</reference>
<organism evidence="9 10">
    <name type="scientific">Candidatus Butyricicoccus avistercoris</name>
    <dbReference type="NCBI Taxonomy" id="2838518"/>
    <lineage>
        <taxon>Bacteria</taxon>
        <taxon>Bacillati</taxon>
        <taxon>Bacillota</taxon>
        <taxon>Clostridia</taxon>
        <taxon>Eubacteriales</taxon>
        <taxon>Butyricicoccaceae</taxon>
        <taxon>Butyricicoccus</taxon>
    </lineage>
</organism>
<evidence type="ECO:0000259" key="8">
    <source>
        <dbReference type="Pfam" id="PF02687"/>
    </source>
</evidence>
<dbReference type="InterPro" id="IPR050250">
    <property type="entry name" value="Macrolide_Exporter_MacB"/>
</dbReference>
<comment type="caution">
    <text evidence="9">The sequence shown here is derived from an EMBL/GenBank/DDBJ whole genome shotgun (WGS) entry which is preliminary data.</text>
</comment>
<comment type="subcellular location">
    <subcellularLocation>
        <location evidence="1">Cell membrane</location>
        <topology evidence="1">Multi-pass membrane protein</topology>
    </subcellularLocation>
</comment>
<sequence length="879" mass="99162">MIKVKNKKIISFLSRKTLFANKNRNIIAISAIILTTLLFTSLFTIAMSINDGFQQSNFRQAGGFAHGTFKYLTKEQYQQLKDDTLIKEYGLRRFLGMPTDEPFNKSHVEIGYSDANYAHWTYCDPIEGDLPEENTNEAATDTKVLELLGVKPELGTEFTVTFYVDGQKTTQTFTLCGFWEYDSAVVANNNILIPESRVNSILNELNVQPSEQAGSWNLNVMFKNSFNIESKINKILENHGYQNEQKDDNYIATGVNLGYSASQLYQNIDITTVMAILSALIIIIFTGYLIIYNVFQISVSNDIKFYGLLKTIGTTPKQLKAIIRKQAIILSCVGVPIGLFLGWLIGGRLTPIISNNLNGIATVISINPIIFIVSALFSMFTVLISCHKPEKIAAKVSAIEAVRYTDAANTNKKGKRKSQKASILSMAKANVGRNKIKTVVTVLSLSLSVVLLTITVIFTKGFDMDKYLRRMAVDFQIANAGYFQTGGEIFNKDMELSENVIEQMKIFGGIKGGITYRKVSAAQEFVTEEYYRNSLLSHYNTEEQMDSIISFTEKDENNMLAANAQLYGMEDFILDKLTVHEGDISKIKEPNSKYIAAVYSGNDYGEIIKESQWAKLGDTVKIRYVDKFEYFNPNTGEIYSQDEDFSDLPFSSRALEYHEEEYTVAAIVTIPSSLSYRYYGSDEFILNSQTFIKDSGTNSVMYYAFDVDENEQQIKDFLESYTTEINPSLDYESKDTYAAEFSGFRNMFLILGISISVVVAIIGILNFFNAILTGICVRQQEFAVLQSIGMTGKQLKKMLVFEGLWYALTCAIFSLILALVLSPIIGNMFENIFWFFTYKFSIMPVLLLSIIFAFLGIIMPLITYKFTVKHSIVERLRAE</sequence>
<dbReference type="GO" id="GO:0005886">
    <property type="term" value="C:plasma membrane"/>
    <property type="evidence" value="ECO:0007669"/>
    <property type="project" value="UniProtKB-SubCell"/>
</dbReference>
<dbReference type="Proteomes" id="UP000886808">
    <property type="component" value="Unassembled WGS sequence"/>
</dbReference>
<feature type="transmembrane region" description="Helical" evidence="7">
    <location>
        <begin position="747"/>
        <end position="768"/>
    </location>
</feature>
<feature type="transmembrane region" description="Helical" evidence="7">
    <location>
        <begin position="26"/>
        <end position="49"/>
    </location>
</feature>